<evidence type="ECO:0000313" key="2">
    <source>
        <dbReference type="Proteomes" id="UP000683360"/>
    </source>
</evidence>
<protein>
    <submittedName>
        <fullName evidence="1">Uncharacterized protein</fullName>
    </submittedName>
</protein>
<reference evidence="1" key="1">
    <citation type="submission" date="2021-03" db="EMBL/GenBank/DDBJ databases">
        <authorList>
            <person name="Bekaert M."/>
        </authorList>
    </citation>
    <scope>NUCLEOTIDE SEQUENCE</scope>
</reference>
<comment type="caution">
    <text evidence="1">The sequence shown here is derived from an EMBL/GenBank/DDBJ whole genome shotgun (WGS) entry which is preliminary data.</text>
</comment>
<sequence length="842" mass="94064">MVTTNVHVIYETSGTSTAYQKPFKNDLQQLLPIEHKPRTGRIIQTTDQLPKHDEERRCLNGNDREAAIEAHGYSALDSTCEIYLGSCSDQFEEDKTQDCLTITVNVTYTGGYALQVNGVTWLQNAPTFFNENGTKYSNEDGSLNLTAQLTTYHGADRVGDFIGYKFQYTASSGQMMVTIKDYSPQPYVIFEQKYLTKTMKTKNSVCPPPKYPPVPYLGTCFNETISGFPSFLVQQSSKTKLGFLSLGGKMFGDFAKSTGRFSDSDIGVIADGMRSGPLALFDETGNTLLIAPFTKFMTTSLWYESGPSPRLSWGIMGGINEVPADYTSSTIVITGSGINKAFETYGAILRKFYSTDVQRNSAIEKDRTIHYLGYWTDNGAFYYYNPEKNKTYEQTMLDVKQNSVEQHIPYRYLQLDSWWYYKSKNFEALKEWTARPEVFPNGLRSNETVYAKQNGGSYTFVKEYILSLPNDQDWLNIQTLFTGALQTELNLGETWLTQMGNAAKTNGLSLQYCMALPRHALQSLTIPQVTQVRVSEDYLLDPLQWKIGISSIFAYALNVRPYKDTFWTSKNESVNPRYKGKNEPSPALQSVVSTLSTGPVGPGDKINMVNKTVLMRCCNDDGLILKPSKPATAIDKQIIKAALLMTDGPQGEVWSTFSTINGLPNATFGIVLVSDLTGSYNLHPSDTGLSFQHARVVSYQSPLKWSNFDANNTLQLSGCTIVDFCLYYFSTPILLQSGKIVYILGEQSKWVPVSPQRITKIEVLPDTLHLHINGTSSETITMNFIVDDKLKPVTCTVSNNINLYIDAVKSVCSNTPPTSEAGRTSLYTNSFILLIFSITLLF</sequence>
<organism evidence="1 2">
    <name type="scientific">Mytilus edulis</name>
    <name type="common">Blue mussel</name>
    <dbReference type="NCBI Taxonomy" id="6550"/>
    <lineage>
        <taxon>Eukaryota</taxon>
        <taxon>Metazoa</taxon>
        <taxon>Spiralia</taxon>
        <taxon>Lophotrochozoa</taxon>
        <taxon>Mollusca</taxon>
        <taxon>Bivalvia</taxon>
        <taxon>Autobranchia</taxon>
        <taxon>Pteriomorphia</taxon>
        <taxon>Mytilida</taxon>
        <taxon>Mytiloidea</taxon>
        <taxon>Mytilidae</taxon>
        <taxon>Mytilinae</taxon>
        <taxon>Mytilus</taxon>
    </lineage>
</organism>
<name>A0A8S3UC98_MYTED</name>
<proteinExistence type="predicted"/>
<accession>A0A8S3UC98</accession>
<dbReference type="Proteomes" id="UP000683360">
    <property type="component" value="Unassembled WGS sequence"/>
</dbReference>
<gene>
    <name evidence="1" type="ORF">MEDL_52619</name>
</gene>
<dbReference type="EMBL" id="CAJPWZ010002555">
    <property type="protein sequence ID" value="CAG2240302.1"/>
    <property type="molecule type" value="Genomic_DNA"/>
</dbReference>
<keyword evidence="2" id="KW-1185">Reference proteome</keyword>
<dbReference type="OrthoDB" id="41905at2759"/>
<evidence type="ECO:0000313" key="1">
    <source>
        <dbReference type="EMBL" id="CAG2240302.1"/>
    </source>
</evidence>
<dbReference type="AlphaFoldDB" id="A0A8S3UC98"/>